<evidence type="ECO:0000313" key="2">
    <source>
        <dbReference type="Proteomes" id="UP000828251"/>
    </source>
</evidence>
<dbReference type="EMBL" id="JAIQCV010000004">
    <property type="protein sequence ID" value="KAH1106649.1"/>
    <property type="molecule type" value="Genomic_DNA"/>
</dbReference>
<dbReference type="AlphaFoldDB" id="A0A9D4AC10"/>
<reference evidence="1 2" key="1">
    <citation type="journal article" date="2021" name="Plant Biotechnol. J.">
        <title>Multi-omics assisted identification of the key and species-specific regulatory components of drought-tolerant mechanisms in Gossypium stocksii.</title>
        <authorList>
            <person name="Yu D."/>
            <person name="Ke L."/>
            <person name="Zhang D."/>
            <person name="Wu Y."/>
            <person name="Sun Y."/>
            <person name="Mei J."/>
            <person name="Sun J."/>
            <person name="Sun Y."/>
        </authorList>
    </citation>
    <scope>NUCLEOTIDE SEQUENCE [LARGE SCALE GENOMIC DNA]</scope>
    <source>
        <strain evidence="2">cv. E1</strain>
        <tissue evidence="1">Leaf</tissue>
    </source>
</reference>
<protein>
    <submittedName>
        <fullName evidence="1">Uncharacterized protein</fullName>
    </submittedName>
</protein>
<dbReference type="OrthoDB" id="10416662at2759"/>
<keyword evidence="2" id="KW-1185">Reference proteome</keyword>
<gene>
    <name evidence="1" type="ORF">J1N35_010417</name>
</gene>
<name>A0A9D4AC10_9ROSI</name>
<proteinExistence type="predicted"/>
<sequence>MYSTLISKGICKEMKKIIQVDYVSVLLTLVASMVAQNGGWDWRFLESVLSHNILLKLAATFPLNDEEIADSTGWKWDVK</sequence>
<dbReference type="Proteomes" id="UP000828251">
    <property type="component" value="Unassembled WGS sequence"/>
</dbReference>
<evidence type="ECO:0000313" key="1">
    <source>
        <dbReference type="EMBL" id="KAH1106649.1"/>
    </source>
</evidence>
<organism evidence="1 2">
    <name type="scientific">Gossypium stocksii</name>
    <dbReference type="NCBI Taxonomy" id="47602"/>
    <lineage>
        <taxon>Eukaryota</taxon>
        <taxon>Viridiplantae</taxon>
        <taxon>Streptophyta</taxon>
        <taxon>Embryophyta</taxon>
        <taxon>Tracheophyta</taxon>
        <taxon>Spermatophyta</taxon>
        <taxon>Magnoliopsida</taxon>
        <taxon>eudicotyledons</taxon>
        <taxon>Gunneridae</taxon>
        <taxon>Pentapetalae</taxon>
        <taxon>rosids</taxon>
        <taxon>malvids</taxon>
        <taxon>Malvales</taxon>
        <taxon>Malvaceae</taxon>
        <taxon>Malvoideae</taxon>
        <taxon>Gossypium</taxon>
    </lineage>
</organism>
<comment type="caution">
    <text evidence="1">The sequence shown here is derived from an EMBL/GenBank/DDBJ whole genome shotgun (WGS) entry which is preliminary data.</text>
</comment>
<accession>A0A9D4AC10</accession>